<dbReference type="Proteomes" id="UP000287651">
    <property type="component" value="Unassembled WGS sequence"/>
</dbReference>
<proteinExistence type="predicted"/>
<organism evidence="2 3">
    <name type="scientific">Ensete ventricosum</name>
    <name type="common">Abyssinian banana</name>
    <name type="synonym">Musa ensete</name>
    <dbReference type="NCBI Taxonomy" id="4639"/>
    <lineage>
        <taxon>Eukaryota</taxon>
        <taxon>Viridiplantae</taxon>
        <taxon>Streptophyta</taxon>
        <taxon>Embryophyta</taxon>
        <taxon>Tracheophyta</taxon>
        <taxon>Spermatophyta</taxon>
        <taxon>Magnoliopsida</taxon>
        <taxon>Liliopsida</taxon>
        <taxon>Zingiberales</taxon>
        <taxon>Musaceae</taxon>
        <taxon>Ensete</taxon>
    </lineage>
</organism>
<evidence type="ECO:0000256" key="1">
    <source>
        <dbReference type="SAM" id="MobiDB-lite"/>
    </source>
</evidence>
<comment type="caution">
    <text evidence="2">The sequence shown here is derived from an EMBL/GenBank/DDBJ whole genome shotgun (WGS) entry which is preliminary data.</text>
</comment>
<reference evidence="2 3" key="1">
    <citation type="journal article" date="2014" name="Agronomy (Basel)">
        <title>A Draft Genome Sequence for Ensete ventricosum, the Drought-Tolerant Tree Against Hunger.</title>
        <authorList>
            <person name="Harrison J."/>
            <person name="Moore K.A."/>
            <person name="Paszkiewicz K."/>
            <person name="Jones T."/>
            <person name="Grant M."/>
            <person name="Ambacheew D."/>
            <person name="Muzemil S."/>
            <person name="Studholme D.J."/>
        </authorList>
    </citation>
    <scope>NUCLEOTIDE SEQUENCE [LARGE SCALE GENOMIC DNA]</scope>
</reference>
<feature type="region of interest" description="Disordered" evidence="1">
    <location>
        <begin position="1"/>
        <end position="23"/>
    </location>
</feature>
<dbReference type="EMBL" id="AMZH03013043">
    <property type="protein sequence ID" value="RRT49918.1"/>
    <property type="molecule type" value="Genomic_DNA"/>
</dbReference>
<dbReference type="AlphaFoldDB" id="A0A426YDW8"/>
<accession>A0A426YDW8</accession>
<sequence>GDRALEDGPGKGSTSGRDTEGGCRRLQEVSRLRNGACPDGAGVAVVEKRCSCQSRMGTRHEIEFKFLHERVEGRNG</sequence>
<name>A0A426YDW8_ENSVE</name>
<gene>
    <name evidence="2" type="ORF">B296_00040646</name>
</gene>
<feature type="non-terminal residue" evidence="2">
    <location>
        <position position="1"/>
    </location>
</feature>
<protein>
    <submittedName>
        <fullName evidence="2">Uncharacterized protein</fullName>
    </submittedName>
</protein>
<evidence type="ECO:0000313" key="2">
    <source>
        <dbReference type="EMBL" id="RRT49918.1"/>
    </source>
</evidence>
<evidence type="ECO:0000313" key="3">
    <source>
        <dbReference type="Proteomes" id="UP000287651"/>
    </source>
</evidence>